<evidence type="ECO:0000256" key="4">
    <source>
        <dbReference type="ARBA" id="ARBA00023242"/>
    </source>
</evidence>
<dbReference type="Gene3D" id="1.10.10.60">
    <property type="entry name" value="Homeodomain-like"/>
    <property type="match status" value="1"/>
</dbReference>
<feature type="DNA-binding region" description="Homeobox" evidence="5">
    <location>
        <begin position="54"/>
        <end position="113"/>
    </location>
</feature>
<dbReference type="GO" id="GO:0005634">
    <property type="term" value="C:nucleus"/>
    <property type="evidence" value="ECO:0007669"/>
    <property type="project" value="UniProtKB-SubCell"/>
</dbReference>
<dbReference type="InterPro" id="IPR051775">
    <property type="entry name" value="Homeobox_domain"/>
</dbReference>
<dbReference type="PROSITE" id="PS00027">
    <property type="entry name" value="HOMEOBOX_1"/>
    <property type="match status" value="1"/>
</dbReference>
<dbReference type="PANTHER" id="PTHR24323">
    <property type="entry name" value="CEH-10 HOMEODOMAIN-CONTAINING HOMOLOG"/>
    <property type="match status" value="1"/>
</dbReference>
<evidence type="ECO:0000256" key="5">
    <source>
        <dbReference type="PROSITE-ProRule" id="PRU00108"/>
    </source>
</evidence>
<keyword evidence="10" id="KW-1185">Reference proteome</keyword>
<feature type="region of interest" description="Disordered" evidence="7">
    <location>
        <begin position="1"/>
        <end position="83"/>
    </location>
</feature>
<feature type="compositionally biased region" description="Low complexity" evidence="7">
    <location>
        <begin position="150"/>
        <end position="169"/>
    </location>
</feature>
<dbReference type="OrthoDB" id="6159439at2759"/>
<dbReference type="Proteomes" id="UP000288168">
    <property type="component" value="Unassembled WGS sequence"/>
</dbReference>
<evidence type="ECO:0000313" key="9">
    <source>
        <dbReference type="EMBL" id="RSL48307.1"/>
    </source>
</evidence>
<protein>
    <recommendedName>
        <fullName evidence="8">Homeobox domain-containing protein</fullName>
    </recommendedName>
</protein>
<dbReference type="STRING" id="1325734.A0A428P5K1"/>
<keyword evidence="2 5" id="KW-0238">DNA-binding</keyword>
<keyword evidence="4 5" id="KW-0539">Nucleus</keyword>
<dbReference type="AlphaFoldDB" id="A0A428P5K1"/>
<feature type="compositionally biased region" description="Basic and acidic residues" evidence="7">
    <location>
        <begin position="14"/>
        <end position="28"/>
    </location>
</feature>
<proteinExistence type="predicted"/>
<dbReference type="PROSITE" id="PS50071">
    <property type="entry name" value="HOMEOBOX_2"/>
    <property type="match status" value="1"/>
</dbReference>
<evidence type="ECO:0000313" key="10">
    <source>
        <dbReference type="Proteomes" id="UP000288168"/>
    </source>
</evidence>
<evidence type="ECO:0000256" key="1">
    <source>
        <dbReference type="ARBA" id="ARBA00004123"/>
    </source>
</evidence>
<organism evidence="9 10">
    <name type="scientific">Fusarium duplospermum</name>
    <dbReference type="NCBI Taxonomy" id="1325734"/>
    <lineage>
        <taxon>Eukaryota</taxon>
        <taxon>Fungi</taxon>
        <taxon>Dikarya</taxon>
        <taxon>Ascomycota</taxon>
        <taxon>Pezizomycotina</taxon>
        <taxon>Sordariomycetes</taxon>
        <taxon>Hypocreomycetidae</taxon>
        <taxon>Hypocreales</taxon>
        <taxon>Nectriaceae</taxon>
        <taxon>Fusarium</taxon>
        <taxon>Fusarium solani species complex</taxon>
    </lineage>
</organism>
<feature type="compositionally biased region" description="Basic and acidic residues" evidence="7">
    <location>
        <begin position="185"/>
        <end position="199"/>
    </location>
</feature>
<accession>A0A428P5K1</accession>
<keyword evidence="3 5" id="KW-0371">Homeobox</keyword>
<dbReference type="EMBL" id="NKCI01000199">
    <property type="protein sequence ID" value="RSL48307.1"/>
    <property type="molecule type" value="Genomic_DNA"/>
</dbReference>
<comment type="subcellular location">
    <subcellularLocation>
        <location evidence="1 5 6">Nucleus</location>
    </subcellularLocation>
</comment>
<comment type="caution">
    <text evidence="9">The sequence shown here is derived from an EMBL/GenBank/DDBJ whole genome shotgun (WGS) entry which is preliminary data.</text>
</comment>
<reference evidence="9 10" key="1">
    <citation type="submission" date="2017-06" db="EMBL/GenBank/DDBJ databases">
        <title>Comparative genomic analysis of Ambrosia Fusariam Clade fungi.</title>
        <authorList>
            <person name="Stajich J.E."/>
            <person name="Carrillo J."/>
            <person name="Kijimoto T."/>
            <person name="Eskalen A."/>
            <person name="O'Donnell K."/>
            <person name="Kasson M."/>
        </authorList>
    </citation>
    <scope>NUCLEOTIDE SEQUENCE [LARGE SCALE GENOMIC DNA]</scope>
    <source>
        <strain evidence="9 10">NRRL62584</strain>
    </source>
</reference>
<dbReference type="Pfam" id="PF00046">
    <property type="entry name" value="Homeodomain"/>
    <property type="match status" value="1"/>
</dbReference>
<feature type="region of interest" description="Disordered" evidence="7">
    <location>
        <begin position="133"/>
        <end position="208"/>
    </location>
</feature>
<sequence>MATSTNSPFVAATPDKHAVSAPNHHHEPVVTPQSLPPLVDAAVPRPAPETEKHPKGKRKRTAAKDKMILEEAYSNNPKPDKQARLEIVQRVSLNEKEVQIWFQNRRQNDRRKSRPLSPQEVAALRYGAMHVISSDPITNTTPSKPEKTFPASDPASSSSSSDPISASPPNSYPDSFHAALPLRPCEQHPHLYPPREHPSAPRHHPKPH</sequence>
<dbReference type="SMART" id="SM00389">
    <property type="entry name" value="HOX"/>
    <property type="match status" value="1"/>
</dbReference>
<evidence type="ECO:0000256" key="2">
    <source>
        <dbReference type="ARBA" id="ARBA00023125"/>
    </source>
</evidence>
<dbReference type="GO" id="GO:0000981">
    <property type="term" value="F:DNA-binding transcription factor activity, RNA polymerase II-specific"/>
    <property type="evidence" value="ECO:0007669"/>
    <property type="project" value="InterPro"/>
</dbReference>
<dbReference type="InterPro" id="IPR001356">
    <property type="entry name" value="HD"/>
</dbReference>
<feature type="domain" description="Homeobox" evidence="8">
    <location>
        <begin position="52"/>
        <end position="112"/>
    </location>
</feature>
<name>A0A428P5K1_9HYPO</name>
<evidence type="ECO:0000256" key="6">
    <source>
        <dbReference type="RuleBase" id="RU000682"/>
    </source>
</evidence>
<dbReference type="GO" id="GO:0000976">
    <property type="term" value="F:transcription cis-regulatory region binding"/>
    <property type="evidence" value="ECO:0007669"/>
    <property type="project" value="TreeGrafter"/>
</dbReference>
<dbReference type="CDD" id="cd00086">
    <property type="entry name" value="homeodomain"/>
    <property type="match status" value="1"/>
</dbReference>
<evidence type="ECO:0000256" key="3">
    <source>
        <dbReference type="ARBA" id="ARBA00023155"/>
    </source>
</evidence>
<dbReference type="SUPFAM" id="SSF46689">
    <property type="entry name" value="Homeodomain-like"/>
    <property type="match status" value="1"/>
</dbReference>
<dbReference type="InterPro" id="IPR009057">
    <property type="entry name" value="Homeodomain-like_sf"/>
</dbReference>
<evidence type="ECO:0000259" key="8">
    <source>
        <dbReference type="PROSITE" id="PS50071"/>
    </source>
</evidence>
<evidence type="ECO:0000256" key="7">
    <source>
        <dbReference type="SAM" id="MobiDB-lite"/>
    </source>
</evidence>
<gene>
    <name evidence="9" type="ORF">CEP54_013001</name>
</gene>
<dbReference type="PANTHER" id="PTHR24323:SF7">
    <property type="entry name" value="HOMEOBOX DOMAIN-CONTAINING PROTEIN"/>
    <property type="match status" value="1"/>
</dbReference>
<dbReference type="InterPro" id="IPR017970">
    <property type="entry name" value="Homeobox_CS"/>
</dbReference>